<dbReference type="CDD" id="cd23576">
    <property type="entry name" value="TFP_LU_ECD_BAMBI"/>
    <property type="match status" value="1"/>
</dbReference>
<feature type="domain" description="BMP and activin membrane-bound inhibitor N-terminal" evidence="4">
    <location>
        <begin position="5"/>
        <end position="105"/>
    </location>
</feature>
<evidence type="ECO:0000313" key="7">
    <source>
        <dbReference type="RefSeq" id="XP_013409167.1"/>
    </source>
</evidence>
<keyword evidence="2" id="KW-1133">Transmembrane helix</keyword>
<organism evidence="6 7">
    <name type="scientific">Lingula anatina</name>
    <name type="common">Brachiopod</name>
    <name type="synonym">Lingula unguis</name>
    <dbReference type="NCBI Taxonomy" id="7574"/>
    <lineage>
        <taxon>Eukaryota</taxon>
        <taxon>Metazoa</taxon>
        <taxon>Spiralia</taxon>
        <taxon>Lophotrochozoa</taxon>
        <taxon>Brachiopoda</taxon>
        <taxon>Linguliformea</taxon>
        <taxon>Lingulata</taxon>
        <taxon>Lingulida</taxon>
        <taxon>Linguloidea</taxon>
        <taxon>Lingulidae</taxon>
        <taxon>Lingula</taxon>
    </lineage>
</organism>
<feature type="transmembrane region" description="Helical" evidence="2">
    <location>
        <begin position="158"/>
        <end position="186"/>
    </location>
</feature>
<keyword evidence="3" id="KW-0732">Signal</keyword>
<dbReference type="RefSeq" id="XP_013409167.1">
    <property type="nucleotide sequence ID" value="XM_013553713.1"/>
</dbReference>
<evidence type="ECO:0000259" key="4">
    <source>
        <dbReference type="Pfam" id="PF06211"/>
    </source>
</evidence>
<evidence type="ECO:0000256" key="1">
    <source>
        <dbReference type="SAM" id="MobiDB-lite"/>
    </source>
</evidence>
<feature type="chain" id="PRO_5010266383" evidence="3">
    <location>
        <begin position="20"/>
        <end position="286"/>
    </location>
</feature>
<name>A0A1S3JFH6_LINAN</name>
<dbReference type="GeneID" id="106172809"/>
<reference evidence="7" key="1">
    <citation type="submission" date="2025-08" db="UniProtKB">
        <authorList>
            <consortium name="RefSeq"/>
        </authorList>
    </citation>
    <scope>IDENTIFICATION</scope>
    <source>
        <tissue evidence="7">Gonads</tissue>
    </source>
</reference>
<evidence type="ECO:0000256" key="3">
    <source>
        <dbReference type="SAM" id="SignalP"/>
    </source>
</evidence>
<dbReference type="OMA" id="TVECCHE"/>
<keyword evidence="6" id="KW-1185">Reference proteome</keyword>
<proteinExistence type="predicted"/>
<dbReference type="STRING" id="7574.A0A1S3JFH6"/>
<evidence type="ECO:0000259" key="5">
    <source>
        <dbReference type="Pfam" id="PF19337"/>
    </source>
</evidence>
<dbReference type="KEGG" id="lak:106172809"/>
<dbReference type="Proteomes" id="UP000085678">
    <property type="component" value="Unplaced"/>
</dbReference>
<gene>
    <name evidence="7" type="primary">LOC106172809</name>
</gene>
<dbReference type="Pfam" id="PF06211">
    <property type="entry name" value="BAMBI"/>
    <property type="match status" value="1"/>
</dbReference>
<dbReference type="Pfam" id="PF19337">
    <property type="entry name" value="BAMBI_C"/>
    <property type="match status" value="1"/>
</dbReference>
<keyword evidence="2" id="KW-0812">Transmembrane</keyword>
<feature type="domain" description="BMP and activin membrane-bound inhibitor C-terminal" evidence="5">
    <location>
        <begin position="155"/>
        <end position="199"/>
    </location>
</feature>
<dbReference type="AlphaFoldDB" id="A0A1S3JFH6"/>
<feature type="compositionally biased region" description="Basic and acidic residues" evidence="1">
    <location>
        <begin position="141"/>
        <end position="151"/>
    </location>
</feature>
<feature type="signal peptide" evidence="3">
    <location>
        <begin position="1"/>
        <end position="19"/>
    </location>
</feature>
<evidence type="ECO:0000256" key="2">
    <source>
        <dbReference type="SAM" id="Phobius"/>
    </source>
</evidence>
<evidence type="ECO:0000313" key="6">
    <source>
        <dbReference type="Proteomes" id="UP000085678"/>
    </source>
</evidence>
<dbReference type="InterPro" id="IPR045860">
    <property type="entry name" value="Snake_toxin-like_sf"/>
</dbReference>
<dbReference type="SUPFAM" id="SSF57302">
    <property type="entry name" value="Snake toxin-like"/>
    <property type="match status" value="1"/>
</dbReference>
<dbReference type="InterPro" id="IPR045807">
    <property type="entry name" value="BAMBI_N"/>
</dbReference>
<dbReference type="Gene3D" id="2.10.60.10">
    <property type="entry name" value="CD59"/>
    <property type="match status" value="1"/>
</dbReference>
<dbReference type="InterPro" id="IPR045806">
    <property type="entry name" value="BAMBI_C"/>
</dbReference>
<protein>
    <submittedName>
        <fullName evidence="7">BMP and activin membrane-bound inhibitor homolog</fullName>
    </submittedName>
</protein>
<sequence>MEVHILLILLTIWVTKTQGEVRCYCNEPHCIATGYMCKSRGQCFTQLMFDTTLSRSVHGCMESLSQSASAVCDRPRDVARAQNPATQNPDMPIIMCCKEDMCNYMDSLDISILVSTRTNETTYKQEAKQDQRDGSSLLFPSEEKAHEKSNHPSIERELWFKAAVIAVPIAGGFILIMLVLLAVRMLKHDASRLRHRKLRHHHKTLTKAQLYVADHFYDHGNKNAHFNNAMLGKQNKIYKDVHIKIDPEKTDYEKLKGSGSGSDSDARSSIVIWGAQPQSTENLTVV</sequence>
<feature type="region of interest" description="Disordered" evidence="1">
    <location>
        <begin position="123"/>
        <end position="151"/>
    </location>
</feature>
<dbReference type="OrthoDB" id="5914644at2759"/>
<keyword evidence="2" id="KW-0472">Membrane</keyword>
<accession>A0A1S3JFH6</accession>
<dbReference type="InParanoid" id="A0A1S3JFH6"/>
<feature type="compositionally biased region" description="Basic and acidic residues" evidence="1">
    <location>
        <begin position="123"/>
        <end position="133"/>
    </location>
</feature>